<dbReference type="PATRIC" id="fig|1300349.4.peg.151"/>
<protein>
    <submittedName>
        <fullName evidence="2">Putative membrane protein</fullName>
    </submittedName>
</protein>
<keyword evidence="1" id="KW-0812">Transmembrane</keyword>
<gene>
    <name evidence="2" type="ORF">I603_0155</name>
</gene>
<name>A0A1A7BHR5_9SPHN</name>
<sequence>MAWLDEAGHRLISEAVTDAEAQTSGEIVTVLADRSDGYTDVALLWAAGAAFTMMSIFAAFPLPFLQLWDRLIGGWGHEWTTGELASMVIGLGLVTFLVVMLLQQWEPLKFALVPGPTRTARVHAQAVRQFKVGAQARTTGHTGVLIYLSMREHRAEIIADESIAAKVPAEVWGEAMGDMLAEIRKGCVAEGLSVGIRDVGFVLAEHFPRGSEDVNELPDRLIEV</sequence>
<dbReference type="Proteomes" id="UP000092484">
    <property type="component" value="Unassembled WGS sequence"/>
</dbReference>
<comment type="caution">
    <text evidence="2">The sequence shown here is derived from an EMBL/GenBank/DDBJ whole genome shotgun (WGS) entry which is preliminary data.</text>
</comment>
<keyword evidence="3" id="KW-1185">Reference proteome</keyword>
<dbReference type="RefSeq" id="WP_068861917.1">
    <property type="nucleotide sequence ID" value="NZ_LZYB01000001.1"/>
</dbReference>
<accession>A0A1A7BHR5</accession>
<evidence type="ECO:0000256" key="1">
    <source>
        <dbReference type="SAM" id="Phobius"/>
    </source>
</evidence>
<dbReference type="AlphaFoldDB" id="A0A1A7BHR5"/>
<dbReference type="STRING" id="1300349.I603_0155"/>
<organism evidence="2 3">
    <name type="scientific">Erythrobacter dokdonensis DSW-74</name>
    <dbReference type="NCBI Taxonomy" id="1300349"/>
    <lineage>
        <taxon>Bacteria</taxon>
        <taxon>Pseudomonadati</taxon>
        <taxon>Pseudomonadota</taxon>
        <taxon>Alphaproteobacteria</taxon>
        <taxon>Sphingomonadales</taxon>
        <taxon>Erythrobacteraceae</taxon>
        <taxon>Erythrobacter/Porphyrobacter group</taxon>
        <taxon>Erythrobacter</taxon>
    </lineage>
</organism>
<feature type="transmembrane region" description="Helical" evidence="1">
    <location>
        <begin position="42"/>
        <end position="64"/>
    </location>
</feature>
<dbReference type="PANTHER" id="PTHR30373:SF8">
    <property type="entry name" value="BLL7265 PROTEIN"/>
    <property type="match status" value="1"/>
</dbReference>
<evidence type="ECO:0000313" key="2">
    <source>
        <dbReference type="EMBL" id="OBV12024.1"/>
    </source>
</evidence>
<feature type="transmembrane region" description="Helical" evidence="1">
    <location>
        <begin position="84"/>
        <end position="102"/>
    </location>
</feature>
<evidence type="ECO:0000313" key="3">
    <source>
        <dbReference type="Proteomes" id="UP000092484"/>
    </source>
</evidence>
<keyword evidence="1" id="KW-1133">Transmembrane helix</keyword>
<keyword evidence="1" id="KW-0472">Membrane</keyword>
<dbReference type="Gene3D" id="3.10.310.50">
    <property type="match status" value="1"/>
</dbReference>
<proteinExistence type="predicted"/>
<dbReference type="EMBL" id="LZYB01000001">
    <property type="protein sequence ID" value="OBV12024.1"/>
    <property type="molecule type" value="Genomic_DNA"/>
</dbReference>
<reference evidence="2 3" key="1">
    <citation type="submission" date="2016-06" db="EMBL/GenBank/DDBJ databases">
        <title>Genome sequence of Porphyrobacter dokdonensis DSW-74.</title>
        <authorList>
            <person name="Kim J.F."/>
            <person name="Song J.Y."/>
        </authorList>
    </citation>
    <scope>NUCLEOTIDE SEQUENCE [LARGE SCALE GENOMIC DNA]</scope>
    <source>
        <strain evidence="2 3">DSW-74</strain>
    </source>
</reference>
<dbReference type="PANTHER" id="PTHR30373">
    <property type="entry name" value="UPF0603 PROTEIN YGCG"/>
    <property type="match status" value="1"/>
</dbReference>